<dbReference type="EMBL" id="QKYT01000236">
    <property type="protein sequence ID" value="RIA89033.1"/>
    <property type="molecule type" value="Genomic_DNA"/>
</dbReference>
<dbReference type="OrthoDB" id="2337527at2759"/>
<dbReference type="Proteomes" id="UP000265703">
    <property type="component" value="Unassembled WGS sequence"/>
</dbReference>
<feature type="compositionally biased region" description="Polar residues" evidence="1">
    <location>
        <begin position="193"/>
        <end position="204"/>
    </location>
</feature>
<feature type="compositionally biased region" description="Low complexity" evidence="1">
    <location>
        <begin position="178"/>
        <end position="192"/>
    </location>
</feature>
<accession>A0A397SSE2</accession>
<evidence type="ECO:0000313" key="3">
    <source>
        <dbReference type="Proteomes" id="UP000265703"/>
    </source>
</evidence>
<comment type="caution">
    <text evidence="2">The sequence shown here is derived from an EMBL/GenBank/DDBJ whole genome shotgun (WGS) entry which is preliminary data.</text>
</comment>
<evidence type="ECO:0000313" key="2">
    <source>
        <dbReference type="EMBL" id="RIA89033.1"/>
    </source>
</evidence>
<dbReference type="AlphaFoldDB" id="A0A397SSE2"/>
<gene>
    <name evidence="2" type="ORF">C1645_825467</name>
</gene>
<evidence type="ECO:0000256" key="1">
    <source>
        <dbReference type="SAM" id="MobiDB-lite"/>
    </source>
</evidence>
<reference evidence="2 3" key="1">
    <citation type="submission" date="2018-06" db="EMBL/GenBank/DDBJ databases">
        <title>Comparative genomics reveals the genomic features of Rhizophagus irregularis, R. cerebriforme, R. diaphanum and Gigaspora rosea, and their symbiotic lifestyle signature.</title>
        <authorList>
            <person name="Morin E."/>
            <person name="San Clemente H."/>
            <person name="Chen E.C.H."/>
            <person name="De La Providencia I."/>
            <person name="Hainaut M."/>
            <person name="Kuo A."/>
            <person name="Kohler A."/>
            <person name="Murat C."/>
            <person name="Tang N."/>
            <person name="Roy S."/>
            <person name="Loubradou J."/>
            <person name="Henrissat B."/>
            <person name="Grigoriev I.V."/>
            <person name="Corradi N."/>
            <person name="Roux C."/>
            <person name="Martin F.M."/>
        </authorList>
    </citation>
    <scope>NUCLEOTIDE SEQUENCE [LARGE SCALE GENOMIC DNA]</scope>
    <source>
        <strain evidence="2 3">DAOM 227022</strain>
    </source>
</reference>
<keyword evidence="3" id="KW-1185">Reference proteome</keyword>
<protein>
    <submittedName>
        <fullName evidence="2">Uncharacterized protein</fullName>
    </submittedName>
</protein>
<organism evidence="2 3">
    <name type="scientific">Glomus cerebriforme</name>
    <dbReference type="NCBI Taxonomy" id="658196"/>
    <lineage>
        <taxon>Eukaryota</taxon>
        <taxon>Fungi</taxon>
        <taxon>Fungi incertae sedis</taxon>
        <taxon>Mucoromycota</taxon>
        <taxon>Glomeromycotina</taxon>
        <taxon>Glomeromycetes</taxon>
        <taxon>Glomerales</taxon>
        <taxon>Glomeraceae</taxon>
        <taxon>Glomus</taxon>
    </lineage>
</organism>
<proteinExistence type="predicted"/>
<name>A0A397SSE2_9GLOM</name>
<feature type="region of interest" description="Disordered" evidence="1">
    <location>
        <begin position="178"/>
        <end position="204"/>
    </location>
</feature>
<sequence>MEQPPLHPNVPYDNELINDKYDNCFPQPSADTFQPNPCSCNNCLSTLPYDNNNNTFTTSNSIIVSDPPLQQYINNNVNEKTLPISTSKEEQRNNGQQITDQLQPVNSQTNYIEIFKVEISGFEIVVRKKLLFNLNDNLEIHQAHQQNEQSPSITNRTGRIQNNRMHPYQIPTEHNCRHNNVNNNNNNKRNPNSSFSCPSNMTPQLNHQIHISGIDQTYTNQ</sequence>